<comment type="similarity">
    <text evidence="3 10">Belongs to the peptidase S54 family.</text>
</comment>
<accession>A0A3N4MCM5</accession>
<feature type="compositionally biased region" description="Low complexity" evidence="11">
    <location>
        <begin position="75"/>
        <end position="92"/>
    </location>
</feature>
<evidence type="ECO:0000256" key="7">
    <source>
        <dbReference type="ARBA" id="ARBA00022825"/>
    </source>
</evidence>
<dbReference type="AlphaFoldDB" id="A0A3N4MCM5"/>
<evidence type="ECO:0000256" key="2">
    <source>
        <dbReference type="ARBA" id="ARBA00004141"/>
    </source>
</evidence>
<feature type="transmembrane region" description="Helical" evidence="10">
    <location>
        <begin position="265"/>
        <end position="286"/>
    </location>
</feature>
<evidence type="ECO:0000256" key="11">
    <source>
        <dbReference type="SAM" id="MobiDB-lite"/>
    </source>
</evidence>
<dbReference type="PANTHER" id="PTHR22936">
    <property type="entry name" value="RHOMBOID-RELATED"/>
    <property type="match status" value="1"/>
</dbReference>
<keyword evidence="7 10" id="KW-0720">Serine protease</keyword>
<feature type="transmembrane region" description="Helical" evidence="10">
    <location>
        <begin position="292"/>
        <end position="315"/>
    </location>
</feature>
<keyword evidence="6 10" id="KW-0378">Hydrolase</keyword>
<protein>
    <recommendedName>
        <fullName evidence="10">Rhomboid-type serine protease</fullName>
        <ecNumber evidence="10">3.4.21.105</ecNumber>
    </recommendedName>
</protein>
<feature type="compositionally biased region" description="Polar residues" evidence="11">
    <location>
        <begin position="49"/>
        <end position="58"/>
    </location>
</feature>
<dbReference type="Pfam" id="PF01694">
    <property type="entry name" value="Rhomboid"/>
    <property type="match status" value="1"/>
</dbReference>
<comment type="caution">
    <text evidence="10">Lacks conserved residue(s) required for the propagation of feature annotation.</text>
</comment>
<feature type="transmembrane region" description="Helical" evidence="10">
    <location>
        <begin position="419"/>
        <end position="441"/>
    </location>
</feature>
<feature type="region of interest" description="Disordered" evidence="11">
    <location>
        <begin position="17"/>
        <end position="105"/>
    </location>
</feature>
<evidence type="ECO:0000256" key="8">
    <source>
        <dbReference type="ARBA" id="ARBA00022989"/>
    </source>
</evidence>
<comment type="subcellular location">
    <subcellularLocation>
        <location evidence="2 10">Membrane</location>
        <topology evidence="2 10">Multi-pass membrane protein</topology>
    </subcellularLocation>
</comment>
<gene>
    <name evidence="13" type="ORF">L211DRAFT_859765</name>
</gene>
<dbReference type="GO" id="GO:0004252">
    <property type="term" value="F:serine-type endopeptidase activity"/>
    <property type="evidence" value="ECO:0007669"/>
    <property type="project" value="InterPro"/>
</dbReference>
<comment type="function">
    <text evidence="10">Serine protease involved in intramembrane proteolysis.</text>
</comment>
<dbReference type="EC" id="3.4.21.105" evidence="10"/>
<evidence type="ECO:0000313" key="13">
    <source>
        <dbReference type="EMBL" id="RPB29922.1"/>
    </source>
</evidence>
<dbReference type="OrthoDB" id="2146116at2759"/>
<dbReference type="GO" id="GO:0016020">
    <property type="term" value="C:membrane"/>
    <property type="evidence" value="ECO:0007669"/>
    <property type="project" value="UniProtKB-SubCell"/>
</dbReference>
<sequence>MAAAEYYGYQPDYVTSNDDLAYPPYGGSLPQHSFATDTSYNPHKHQRDSTTSVATQSKLYADPYAEDIPLNTRRPSMPSPEHSPSSLPPVESALPPPGSKHRPPHLSQAVKRRPWFCWIITAIQVIVFIAEIARNAVLTGSPIEIKPSFNPMIGPSPYVLINMGGRYVLCMQYTAELWQDSNGNPIEGPVSFPCPWTTKNDANCTLAQHCGFSGVPTQEEMVRDHVGPNQWYRFIIPIFLHAGIIHICFNMLLQLRLGVDMERVIGPLRFALVYFSSGIFGFILGGNFAPRLVVSTGASGCLFGVLALVLLDLLYTWRDRPKPRSELAWLMVDIVISFILGLLPGLDNFAHIGGFMMGLMLGLTVLHSPNALRSRIGLGVPYSPMATTRFKESGVKAGAFLKDPVGFFKGRKGMWWAWWLVRAGMLTCAVVATSLLLRWFYKSRVECGWCRYLSCLPVSNWCDIGNLDNSMRYSNSTTS</sequence>
<dbReference type="InterPro" id="IPR035952">
    <property type="entry name" value="Rhomboid-like_sf"/>
</dbReference>
<keyword evidence="4 10" id="KW-0645">Protease</keyword>
<dbReference type="InterPro" id="IPR002610">
    <property type="entry name" value="Peptidase_S54_rhomboid-like"/>
</dbReference>
<evidence type="ECO:0000256" key="10">
    <source>
        <dbReference type="RuleBase" id="RU362115"/>
    </source>
</evidence>
<dbReference type="Gene3D" id="1.20.1540.10">
    <property type="entry name" value="Rhomboid-like"/>
    <property type="match status" value="1"/>
</dbReference>
<evidence type="ECO:0000313" key="14">
    <source>
        <dbReference type="Proteomes" id="UP000267821"/>
    </source>
</evidence>
<evidence type="ECO:0000256" key="5">
    <source>
        <dbReference type="ARBA" id="ARBA00022692"/>
    </source>
</evidence>
<reference evidence="13 14" key="1">
    <citation type="journal article" date="2018" name="Nat. Ecol. Evol.">
        <title>Pezizomycetes genomes reveal the molecular basis of ectomycorrhizal truffle lifestyle.</title>
        <authorList>
            <person name="Murat C."/>
            <person name="Payen T."/>
            <person name="Noel B."/>
            <person name="Kuo A."/>
            <person name="Morin E."/>
            <person name="Chen J."/>
            <person name="Kohler A."/>
            <person name="Krizsan K."/>
            <person name="Balestrini R."/>
            <person name="Da Silva C."/>
            <person name="Montanini B."/>
            <person name="Hainaut M."/>
            <person name="Levati E."/>
            <person name="Barry K.W."/>
            <person name="Belfiori B."/>
            <person name="Cichocki N."/>
            <person name="Clum A."/>
            <person name="Dockter R.B."/>
            <person name="Fauchery L."/>
            <person name="Guy J."/>
            <person name="Iotti M."/>
            <person name="Le Tacon F."/>
            <person name="Lindquist E.A."/>
            <person name="Lipzen A."/>
            <person name="Malagnac F."/>
            <person name="Mello A."/>
            <person name="Molinier V."/>
            <person name="Miyauchi S."/>
            <person name="Poulain J."/>
            <person name="Riccioni C."/>
            <person name="Rubini A."/>
            <person name="Sitrit Y."/>
            <person name="Splivallo R."/>
            <person name="Traeger S."/>
            <person name="Wang M."/>
            <person name="Zifcakova L."/>
            <person name="Wipf D."/>
            <person name="Zambonelli A."/>
            <person name="Paolocci F."/>
            <person name="Nowrousian M."/>
            <person name="Ottonello S."/>
            <person name="Baldrian P."/>
            <person name="Spatafora J.W."/>
            <person name="Henrissat B."/>
            <person name="Nagy L.G."/>
            <person name="Aury J.M."/>
            <person name="Wincker P."/>
            <person name="Grigoriev I.V."/>
            <person name="Bonfante P."/>
            <person name="Martin F.M."/>
        </authorList>
    </citation>
    <scope>NUCLEOTIDE SEQUENCE [LARGE SCALE GENOMIC DNA]</scope>
    <source>
        <strain evidence="13 14">ATCC MYA-4762</strain>
    </source>
</reference>
<dbReference type="InterPro" id="IPR022764">
    <property type="entry name" value="Peptidase_S54_rhomboid_dom"/>
</dbReference>
<dbReference type="STRING" id="1051890.A0A3N4MCM5"/>
<evidence type="ECO:0000256" key="3">
    <source>
        <dbReference type="ARBA" id="ARBA00009045"/>
    </source>
</evidence>
<dbReference type="GO" id="GO:0006508">
    <property type="term" value="P:proteolysis"/>
    <property type="evidence" value="ECO:0007669"/>
    <property type="project" value="UniProtKB-KW"/>
</dbReference>
<evidence type="ECO:0000256" key="9">
    <source>
        <dbReference type="ARBA" id="ARBA00023136"/>
    </source>
</evidence>
<feature type="domain" description="Peptidase S54 rhomboid" evidence="12">
    <location>
        <begin position="229"/>
        <end position="366"/>
    </location>
</feature>
<dbReference type="Proteomes" id="UP000267821">
    <property type="component" value="Unassembled WGS sequence"/>
</dbReference>
<evidence type="ECO:0000256" key="6">
    <source>
        <dbReference type="ARBA" id="ARBA00022801"/>
    </source>
</evidence>
<keyword evidence="9 10" id="KW-0472">Membrane</keyword>
<comment type="catalytic activity">
    <reaction evidence="1 10">
        <text>Cleaves type-1 transmembrane domains using a catalytic dyad composed of serine and histidine that are contributed by different transmembrane domains.</text>
        <dbReference type="EC" id="3.4.21.105"/>
    </reaction>
</comment>
<feature type="compositionally biased region" description="Polar residues" evidence="11">
    <location>
        <begin position="30"/>
        <end position="41"/>
    </location>
</feature>
<organism evidence="13 14">
    <name type="scientific">Terfezia boudieri ATCC MYA-4762</name>
    <dbReference type="NCBI Taxonomy" id="1051890"/>
    <lineage>
        <taxon>Eukaryota</taxon>
        <taxon>Fungi</taxon>
        <taxon>Dikarya</taxon>
        <taxon>Ascomycota</taxon>
        <taxon>Pezizomycotina</taxon>
        <taxon>Pezizomycetes</taxon>
        <taxon>Pezizales</taxon>
        <taxon>Pezizaceae</taxon>
        <taxon>Terfezia</taxon>
    </lineage>
</organism>
<keyword evidence="8 10" id="KW-1133">Transmembrane helix</keyword>
<feature type="transmembrane region" description="Helical" evidence="10">
    <location>
        <begin position="115"/>
        <end position="133"/>
    </location>
</feature>
<evidence type="ECO:0000256" key="4">
    <source>
        <dbReference type="ARBA" id="ARBA00022670"/>
    </source>
</evidence>
<dbReference type="SUPFAM" id="SSF144091">
    <property type="entry name" value="Rhomboid-like"/>
    <property type="match status" value="1"/>
</dbReference>
<proteinExistence type="inferred from homology"/>
<dbReference type="PANTHER" id="PTHR22936:SF69">
    <property type="entry name" value="RHOMBOID-LIKE PROTEIN"/>
    <property type="match status" value="1"/>
</dbReference>
<evidence type="ECO:0000259" key="12">
    <source>
        <dbReference type="Pfam" id="PF01694"/>
    </source>
</evidence>
<evidence type="ECO:0000256" key="1">
    <source>
        <dbReference type="ARBA" id="ARBA00000156"/>
    </source>
</evidence>
<keyword evidence="5 10" id="KW-0812">Transmembrane</keyword>
<feature type="transmembrane region" description="Helical" evidence="10">
    <location>
        <begin position="231"/>
        <end position="253"/>
    </location>
</feature>
<name>A0A3N4MCM5_9PEZI</name>
<dbReference type="EMBL" id="ML121527">
    <property type="protein sequence ID" value="RPB29922.1"/>
    <property type="molecule type" value="Genomic_DNA"/>
</dbReference>
<feature type="transmembrane region" description="Helical" evidence="10">
    <location>
        <begin position="327"/>
        <end position="343"/>
    </location>
</feature>
<keyword evidence="14" id="KW-1185">Reference proteome</keyword>
<dbReference type="InParanoid" id="A0A3N4MCM5"/>